<dbReference type="Gene3D" id="3.90.550.10">
    <property type="entry name" value="Spore Coat Polysaccharide Biosynthesis Protein SpsA, Chain A"/>
    <property type="match status" value="2"/>
</dbReference>
<sequence>MRLGWIKGPFFIILGIATLLYIHSIKKEMHTHFERLQQVQHKDSIRGQGTLKKIEKIEKQLARKETEVKKEETKVVRKLYPNSFLFQKWGDGLSEEEQKEAEKLFQAYGYNVFLSDRLPLNRQIPDTRPKRCAEKKYPEDLPSISVVLIYIDEALSIIKRAIRSIIDKTPAPLLKEIILVDDHSSNEDLKEKLDEYISSIHEERPGLVKRVRHSEQLGLTQARLSGWKAAVGDVVAILDAHIEVHVQWAEPLLARIKEDRTVIVSPVFDRVNYYDLELSPYSTSAHAFDWALWCMYESFRPEWYALNDDSQPGKSPSIMGILVADRKFFGEIGSLDGGMKIYGGENVELGIRVWLCGGSIEIIPCSKVAHIERAVKPYLPDLAPMVKRNALRVAEVWMDEYKDNVNIAWGLPLKNHGIDIGDVSERKKLREKLNCKPFKWYLDNVYPALDPFTGMLGYGVVKNNLEPDYCIDQGPVPGNTPILFKCHYYSPQFCYYHADGRFYIGKIKSHKYNSNRCLVDDGQGLDPGLYDCKTALRLKLGMLWDFKQGGPIKNRKTKRCIEIGVGKDGNQKLVVQQCTVALVDKMEKKEIVARNDTEVKKEETKVVRKLYPNSFLFEKWGDGLSEEEQKEAEKLFQAYGYNVFLSDRLPLNRQIPDTRPKRCAEKKYPEDLPSISVILIYIDEALSIIKRAIRSIIDKTPAPLLKEIILVDDHSSNEDLKEKLDEYISSIHKEHPGLVKRVRHSEQLGLTQARLSGWKAAVGDVVAILDAHIEVHVQWAEPLLARIKEDRTVIVSPVFDRVNYYDLELTPYSTSAHAFDWALWCMYESFRPEWYALNDDSQPGKSPSIMGILVADRKFFGEIGSLDGGMKIYGGENVELGIRVWLCGGSIEIIPCSKVAHIERAVKPYLPDLAPMVKRNALRVAEVWMDEYKDNVNIAWGLPLKNHGIDIGDVSERKKLREKLNCKPFKWYLDNVYPELDPFTGMLGYGVVKNNLEPDYCIDQGPVPGNTPILYKCHYYSPQFCYYHTDGRFYIGQIKSHKYNSNRCLVDEGQGLDPGLYDCKTALRLKLGMLWDFKQGGQIQNRDTKRCVEIAKGDNGYYELVVRQCTGQKWKIEHLIKETSET</sequence>
<evidence type="ECO:0000256" key="7">
    <source>
        <dbReference type="ARBA" id="ARBA00022679"/>
    </source>
</evidence>
<keyword evidence="15" id="KW-1015">Disulfide bond</keyword>
<keyword evidence="6" id="KW-0328">Glycosyltransferase</keyword>
<evidence type="ECO:0000256" key="11">
    <source>
        <dbReference type="ARBA" id="ARBA00022968"/>
    </source>
</evidence>
<dbReference type="InterPro" id="IPR001173">
    <property type="entry name" value="Glyco_trans_2-like"/>
</dbReference>
<keyword evidence="14" id="KW-0472">Membrane</keyword>
<dbReference type="FunFam" id="3.90.550.10:FF:000012">
    <property type="entry name" value="Polypeptide N-acetylgalactosaminyltransferase"/>
    <property type="match status" value="2"/>
</dbReference>
<dbReference type="InterPro" id="IPR045885">
    <property type="entry name" value="GalNAc-T"/>
</dbReference>
<gene>
    <name evidence="19" type="ORF">XNOV1_A009187</name>
</gene>
<evidence type="ECO:0000256" key="17">
    <source>
        <dbReference type="ARBA" id="ARBA00023211"/>
    </source>
</evidence>
<dbReference type="Proteomes" id="UP001178508">
    <property type="component" value="Chromosome 4"/>
</dbReference>
<dbReference type="PANTHER" id="PTHR11675:SF50">
    <property type="entry name" value="POLYPEPTIDE N-ACETYLGALACTOSAMINYLTRANSFERASE 8-RELATED"/>
    <property type="match status" value="1"/>
</dbReference>
<organism evidence="19 20">
    <name type="scientific">Xyrichtys novacula</name>
    <name type="common">Pearly razorfish</name>
    <name type="synonym">Hemipteronotus novacula</name>
    <dbReference type="NCBI Taxonomy" id="13765"/>
    <lineage>
        <taxon>Eukaryota</taxon>
        <taxon>Metazoa</taxon>
        <taxon>Chordata</taxon>
        <taxon>Craniata</taxon>
        <taxon>Vertebrata</taxon>
        <taxon>Euteleostomi</taxon>
        <taxon>Actinopterygii</taxon>
        <taxon>Neopterygii</taxon>
        <taxon>Teleostei</taxon>
        <taxon>Neoteleostei</taxon>
        <taxon>Acanthomorphata</taxon>
        <taxon>Eupercaria</taxon>
        <taxon>Labriformes</taxon>
        <taxon>Labridae</taxon>
        <taxon>Xyrichtys</taxon>
    </lineage>
</organism>
<evidence type="ECO:0000313" key="19">
    <source>
        <dbReference type="EMBL" id="CAJ1054767.1"/>
    </source>
</evidence>
<dbReference type="SUPFAM" id="SSF53448">
    <property type="entry name" value="Nucleotide-diphospho-sugar transferases"/>
    <property type="match status" value="2"/>
</dbReference>
<keyword evidence="17" id="KW-0464">Manganese</keyword>
<keyword evidence="10" id="KW-0430">Lectin</keyword>
<evidence type="ECO:0000256" key="8">
    <source>
        <dbReference type="ARBA" id="ARBA00022692"/>
    </source>
</evidence>
<dbReference type="GO" id="GO:0046872">
    <property type="term" value="F:metal ion binding"/>
    <property type="evidence" value="ECO:0007669"/>
    <property type="project" value="UniProtKB-KW"/>
</dbReference>
<keyword evidence="16" id="KW-0325">Glycoprotein</keyword>
<protein>
    <recommendedName>
        <fullName evidence="5">polypeptide N-acetylgalactosaminyltransferase</fullName>
        <ecNumber evidence="5">2.4.1.41</ecNumber>
    </recommendedName>
</protein>
<evidence type="ECO:0000259" key="18">
    <source>
        <dbReference type="SMART" id="SM00458"/>
    </source>
</evidence>
<proteinExistence type="inferred from homology"/>
<keyword evidence="13" id="KW-0333">Golgi apparatus</keyword>
<evidence type="ECO:0000313" key="20">
    <source>
        <dbReference type="Proteomes" id="UP001178508"/>
    </source>
</evidence>
<dbReference type="GO" id="GO:0000139">
    <property type="term" value="C:Golgi membrane"/>
    <property type="evidence" value="ECO:0007669"/>
    <property type="project" value="UniProtKB-SubCell"/>
</dbReference>
<keyword evidence="12" id="KW-1133">Transmembrane helix</keyword>
<dbReference type="GO" id="GO:0030246">
    <property type="term" value="F:carbohydrate binding"/>
    <property type="evidence" value="ECO:0007669"/>
    <property type="project" value="UniProtKB-KW"/>
</dbReference>
<feature type="domain" description="Ricin B lectin" evidence="18">
    <location>
        <begin position="989"/>
        <end position="1117"/>
    </location>
</feature>
<keyword evidence="7" id="KW-0808">Transferase</keyword>
<feature type="domain" description="Ricin B lectin" evidence="18">
    <location>
        <begin position="458"/>
        <end position="583"/>
    </location>
</feature>
<dbReference type="FunFam" id="2.80.10.50:FF:000017">
    <property type="entry name" value="Polypeptide N-acetylgalactosaminyltransferase"/>
    <property type="match status" value="2"/>
</dbReference>
<keyword evidence="20" id="KW-1185">Reference proteome</keyword>
<keyword evidence="8" id="KW-0812">Transmembrane</keyword>
<evidence type="ECO:0000256" key="9">
    <source>
        <dbReference type="ARBA" id="ARBA00022723"/>
    </source>
</evidence>
<evidence type="ECO:0000256" key="4">
    <source>
        <dbReference type="ARBA" id="ARBA00005680"/>
    </source>
</evidence>
<dbReference type="AlphaFoldDB" id="A0AAV1F2A0"/>
<accession>A0AAV1F2A0</accession>
<comment type="cofactor">
    <cofactor evidence="1">
        <name>Mn(2+)</name>
        <dbReference type="ChEBI" id="CHEBI:29035"/>
    </cofactor>
</comment>
<evidence type="ECO:0000256" key="14">
    <source>
        <dbReference type="ARBA" id="ARBA00023136"/>
    </source>
</evidence>
<evidence type="ECO:0000256" key="6">
    <source>
        <dbReference type="ARBA" id="ARBA00022676"/>
    </source>
</evidence>
<dbReference type="InterPro" id="IPR000772">
    <property type="entry name" value="Ricin_B_lectin"/>
</dbReference>
<dbReference type="PROSITE" id="PS50231">
    <property type="entry name" value="RICIN_B_LECTIN"/>
    <property type="match status" value="1"/>
</dbReference>
<comment type="similarity">
    <text evidence="4">Belongs to the glycosyltransferase 2 family. GalNAc-T subfamily.</text>
</comment>
<dbReference type="Pfam" id="PF00535">
    <property type="entry name" value="Glycos_transf_2"/>
    <property type="match status" value="2"/>
</dbReference>
<evidence type="ECO:0000256" key="3">
    <source>
        <dbReference type="ARBA" id="ARBA00004922"/>
    </source>
</evidence>
<keyword evidence="11" id="KW-0735">Signal-anchor</keyword>
<comment type="subcellular location">
    <subcellularLocation>
        <location evidence="2">Golgi apparatus membrane</location>
        <topology evidence="2">Single-pass type II membrane protein</topology>
    </subcellularLocation>
</comment>
<dbReference type="Gene3D" id="2.80.10.50">
    <property type="match status" value="2"/>
</dbReference>
<dbReference type="Pfam" id="PF00652">
    <property type="entry name" value="Ricin_B_lectin"/>
    <property type="match status" value="2"/>
</dbReference>
<evidence type="ECO:0000256" key="5">
    <source>
        <dbReference type="ARBA" id="ARBA00012644"/>
    </source>
</evidence>
<dbReference type="GO" id="GO:0004653">
    <property type="term" value="F:polypeptide N-acetylgalactosaminyltransferase activity"/>
    <property type="evidence" value="ECO:0007669"/>
    <property type="project" value="UniProtKB-EC"/>
</dbReference>
<evidence type="ECO:0000256" key="2">
    <source>
        <dbReference type="ARBA" id="ARBA00004323"/>
    </source>
</evidence>
<dbReference type="InterPro" id="IPR029044">
    <property type="entry name" value="Nucleotide-diphossugar_trans"/>
</dbReference>
<evidence type="ECO:0000256" key="16">
    <source>
        <dbReference type="ARBA" id="ARBA00023180"/>
    </source>
</evidence>
<comment type="pathway">
    <text evidence="3">Protein modification; protein glycosylation.</text>
</comment>
<evidence type="ECO:0000256" key="10">
    <source>
        <dbReference type="ARBA" id="ARBA00022734"/>
    </source>
</evidence>
<dbReference type="EC" id="2.4.1.41" evidence="5"/>
<evidence type="ECO:0000256" key="12">
    <source>
        <dbReference type="ARBA" id="ARBA00022989"/>
    </source>
</evidence>
<evidence type="ECO:0000256" key="13">
    <source>
        <dbReference type="ARBA" id="ARBA00023034"/>
    </source>
</evidence>
<evidence type="ECO:0000256" key="1">
    <source>
        <dbReference type="ARBA" id="ARBA00001936"/>
    </source>
</evidence>
<evidence type="ECO:0000256" key="15">
    <source>
        <dbReference type="ARBA" id="ARBA00023157"/>
    </source>
</evidence>
<dbReference type="EMBL" id="OY660867">
    <property type="protein sequence ID" value="CAJ1054767.1"/>
    <property type="molecule type" value="Genomic_DNA"/>
</dbReference>
<dbReference type="SMART" id="SM00458">
    <property type="entry name" value="RICIN"/>
    <property type="match status" value="2"/>
</dbReference>
<dbReference type="InterPro" id="IPR035992">
    <property type="entry name" value="Ricin_B-like_lectins"/>
</dbReference>
<dbReference type="SUPFAM" id="SSF50370">
    <property type="entry name" value="Ricin B-like lectins"/>
    <property type="match status" value="2"/>
</dbReference>
<name>A0AAV1F2A0_XYRNO</name>
<keyword evidence="9" id="KW-0479">Metal-binding</keyword>
<dbReference type="PANTHER" id="PTHR11675">
    <property type="entry name" value="N-ACETYLGALACTOSAMINYLTRANSFERASE"/>
    <property type="match status" value="1"/>
</dbReference>
<dbReference type="GO" id="GO:0006493">
    <property type="term" value="P:protein O-linked glycosylation"/>
    <property type="evidence" value="ECO:0007669"/>
    <property type="project" value="TreeGrafter"/>
</dbReference>
<dbReference type="CDD" id="cd02510">
    <property type="entry name" value="pp-GalNAc-T"/>
    <property type="match status" value="2"/>
</dbReference>
<reference evidence="19" key="1">
    <citation type="submission" date="2023-08" db="EMBL/GenBank/DDBJ databases">
        <authorList>
            <person name="Alioto T."/>
            <person name="Alioto T."/>
            <person name="Gomez Garrido J."/>
        </authorList>
    </citation>
    <scope>NUCLEOTIDE SEQUENCE</scope>
</reference>